<reference evidence="1" key="1">
    <citation type="journal article" date="2019" name="Environ. Microbiol.">
        <title>Fungal ecological strategies reflected in gene transcription - a case study of two litter decomposers.</title>
        <authorList>
            <person name="Barbi F."/>
            <person name="Kohler A."/>
            <person name="Barry K."/>
            <person name="Baskaran P."/>
            <person name="Daum C."/>
            <person name="Fauchery L."/>
            <person name="Ihrmark K."/>
            <person name="Kuo A."/>
            <person name="LaButti K."/>
            <person name="Lipzen A."/>
            <person name="Morin E."/>
            <person name="Grigoriev I.V."/>
            <person name="Henrissat B."/>
            <person name="Lindahl B."/>
            <person name="Martin F."/>
        </authorList>
    </citation>
    <scope>NUCLEOTIDE SEQUENCE</scope>
    <source>
        <strain evidence="1">JB14</strain>
    </source>
</reference>
<evidence type="ECO:0000313" key="1">
    <source>
        <dbReference type="EMBL" id="KAE9405108.1"/>
    </source>
</evidence>
<keyword evidence="2" id="KW-1185">Reference proteome</keyword>
<proteinExistence type="predicted"/>
<dbReference type="Proteomes" id="UP000799118">
    <property type="component" value="Unassembled WGS sequence"/>
</dbReference>
<dbReference type="EMBL" id="ML769411">
    <property type="protein sequence ID" value="KAE9405108.1"/>
    <property type="molecule type" value="Genomic_DNA"/>
</dbReference>
<name>A0A6A4I6T9_9AGAR</name>
<protein>
    <recommendedName>
        <fullName evidence="3">F-box domain-containing protein</fullName>
    </recommendedName>
</protein>
<gene>
    <name evidence="1" type="ORF">BT96DRAFT_357560</name>
</gene>
<dbReference type="AlphaFoldDB" id="A0A6A4I6T9"/>
<evidence type="ECO:0000313" key="2">
    <source>
        <dbReference type="Proteomes" id="UP000799118"/>
    </source>
</evidence>
<evidence type="ECO:0008006" key="3">
    <source>
        <dbReference type="Google" id="ProtNLM"/>
    </source>
</evidence>
<accession>A0A6A4I6T9</accession>
<sequence>MNHGSGFNALPFELYHLIAQHISDSTSTFCALSRVSKRAYEAFNPILYEKIDTLTLSTLALIEKARLPLIGPHPATFVKSIVLEYPYKNPEYLTRSSLRIYSRDEKAKKERLVAMAPISSTTFLKLALAAINNVIFYGASVKSFAHRCKGLGFSEVFQNTSFSAFSSVECFVIGCSFPTKNLRKSFGVVEELCGPSLTSFELHFA</sequence>
<organism evidence="1 2">
    <name type="scientific">Gymnopus androsaceus JB14</name>
    <dbReference type="NCBI Taxonomy" id="1447944"/>
    <lineage>
        <taxon>Eukaryota</taxon>
        <taxon>Fungi</taxon>
        <taxon>Dikarya</taxon>
        <taxon>Basidiomycota</taxon>
        <taxon>Agaricomycotina</taxon>
        <taxon>Agaricomycetes</taxon>
        <taxon>Agaricomycetidae</taxon>
        <taxon>Agaricales</taxon>
        <taxon>Marasmiineae</taxon>
        <taxon>Omphalotaceae</taxon>
        <taxon>Gymnopus</taxon>
    </lineage>
</organism>
<dbReference type="OrthoDB" id="3110962at2759"/>